<dbReference type="PANTHER" id="PTHR10443">
    <property type="entry name" value="MICROSOMAL DIPEPTIDASE"/>
    <property type="match status" value="1"/>
</dbReference>
<dbReference type="PATRIC" id="fig|1238237.3.peg.388"/>
<dbReference type="Proteomes" id="UP000016200">
    <property type="component" value="Unassembled WGS sequence"/>
</dbReference>
<proteinExistence type="predicted"/>
<dbReference type="AlphaFoldDB" id="S7J4W9"/>
<reference evidence="1 2" key="1">
    <citation type="submission" date="2013-04" db="EMBL/GenBank/DDBJ databases">
        <title>Genome sequence of Chlamydia psittaci 10-1398/11.</title>
        <authorList>
            <person name="Huot-Creasy H."/>
            <person name="McCracken C.L."/>
            <person name="Humphries M."/>
            <person name="Sachse K."/>
            <person name="Laroucau K."/>
            <person name="Bavoil P."/>
            <person name="Myers G.S."/>
        </authorList>
    </citation>
    <scope>NUCLEOTIDE SEQUENCE [LARGE SCALE GENOMIC DNA]</scope>
    <source>
        <strain evidence="1 2">10_1398_11</strain>
    </source>
</reference>
<dbReference type="HOGENOM" id="CLU_031404_2_2_0"/>
<dbReference type="Gene3D" id="3.20.20.140">
    <property type="entry name" value="Metal-dependent hydrolases"/>
    <property type="match status" value="1"/>
</dbReference>
<dbReference type="PANTHER" id="PTHR10443:SF12">
    <property type="entry name" value="DIPEPTIDASE"/>
    <property type="match status" value="1"/>
</dbReference>
<evidence type="ECO:0000313" key="1">
    <source>
        <dbReference type="EMBL" id="EPP35092.1"/>
    </source>
</evidence>
<dbReference type="GO" id="GO:0006508">
    <property type="term" value="P:proteolysis"/>
    <property type="evidence" value="ECO:0007669"/>
    <property type="project" value="InterPro"/>
</dbReference>
<dbReference type="PROSITE" id="PS51365">
    <property type="entry name" value="RENAL_DIPEPTIDASE_2"/>
    <property type="match status" value="1"/>
</dbReference>
<protein>
    <submittedName>
        <fullName evidence="1">Membrane dipeptidase family protein</fullName>
    </submittedName>
</protein>
<gene>
    <name evidence="1" type="ORF">CP10139811_0134</name>
</gene>
<dbReference type="SUPFAM" id="SSF51556">
    <property type="entry name" value="Metallo-dependent hydrolases"/>
    <property type="match status" value="1"/>
</dbReference>
<dbReference type="Pfam" id="PF01244">
    <property type="entry name" value="Peptidase_M19"/>
    <property type="match status" value="1"/>
</dbReference>
<dbReference type="InterPro" id="IPR008257">
    <property type="entry name" value="Pept_M19"/>
</dbReference>
<dbReference type="RefSeq" id="WP_020370136.1">
    <property type="nucleotide sequence ID" value="NZ_KE360207.1"/>
</dbReference>
<organism evidence="1 2">
    <name type="scientific">Chlamydia ibidis</name>
    <dbReference type="NCBI Taxonomy" id="1405396"/>
    <lineage>
        <taxon>Bacteria</taxon>
        <taxon>Pseudomonadati</taxon>
        <taxon>Chlamydiota</taxon>
        <taxon>Chlamydiia</taxon>
        <taxon>Chlamydiales</taxon>
        <taxon>Chlamydiaceae</taxon>
        <taxon>Chlamydia/Chlamydophila group</taxon>
        <taxon>Chlamydia</taxon>
    </lineage>
</organism>
<dbReference type="OrthoDB" id="17254at2"/>
<dbReference type="eggNOG" id="COG2355">
    <property type="taxonomic scope" value="Bacteria"/>
</dbReference>
<name>S7J4W9_9CHLA</name>
<dbReference type="InterPro" id="IPR032466">
    <property type="entry name" value="Metal_Hydrolase"/>
</dbReference>
<comment type="caution">
    <text evidence="1">The sequence shown here is derived from an EMBL/GenBank/DDBJ whole genome shotgun (WGS) entry which is preliminary data.</text>
</comment>
<dbReference type="EMBL" id="ATNB01000112">
    <property type="protein sequence ID" value="EPP35092.1"/>
    <property type="molecule type" value="Genomic_DNA"/>
</dbReference>
<sequence>MIIDLHCDMLSHKTFSDHDNAVRCSPRQLIKGGVRKQVCAIFSENSESLADARKQNSLFLSLPTINPRIKHITVDNSNYDEDSLYIIRGIENASGLGNDSAPLKILLEELANLMKSGPIAYLGLVWNGRNRFGGGVFEPYRLTSDGKILLEVMSEFGIPVDLSHCCDKLADDILDYTLDKLPNMPILASHSNFRSVQNIPRNLPDAHAVEIARRGGVIGINIVNYFVGEKLEDLHLHLESAERMGILPNIVLGTDFFYTKENKFFPNCQSAENYPNILDVLCSYLEKAERIDAVLFRTAENYLDQVLSLQKISEKSFKEYSS</sequence>
<evidence type="ECO:0000313" key="2">
    <source>
        <dbReference type="Proteomes" id="UP000016200"/>
    </source>
</evidence>
<accession>S7J4W9</accession>
<dbReference type="GO" id="GO:0070573">
    <property type="term" value="F:metallodipeptidase activity"/>
    <property type="evidence" value="ECO:0007669"/>
    <property type="project" value="InterPro"/>
</dbReference>